<dbReference type="GO" id="GO:0006890">
    <property type="term" value="P:retrograde vesicle-mediated transport, Golgi to endoplasmic reticulum"/>
    <property type="evidence" value="ECO:0007669"/>
    <property type="project" value="TreeGrafter"/>
</dbReference>
<sequence>VDWIHRYEEVHGYLDRLSLSDLVDLIDSLTFSEKAIDTLTTDLRDEILRRVLKFSRQRNAAGQRKKSKENIYAESSITLAEVTKHFEQSLKHLTSLDNEIVLKLEESAQMQHVKYARLYDLSRSEAEKVKELCVQVLCNGDSLDIVKDLLELANQQCVQGFKTRDIVKESLRTVLDTYSDPDDRPKFMSKQTTSFELLTKLLTTLHQHLNSDNVTKKYIKEEDILQEIRTFCADETVSPEVKHQVLQLIEKTVKLTGEDKTLLLYHQTQSIVHKHWEIELSIGNMESSESLHRLFGKIFDKTTTNDQVLAVASLLNIWPPFEATQDGEGAWYLVFSKLITDAKDGSSVVKIAREKADNIQLNKKDCQSIFDALLKDCEELLAFKFGLLVGDAEMFEFVLNQMKLLEPDQAIWDNEFLELLFKNKLSSRIVETPYFAAFVNYLLKGEINVEHSRESRVNEVVRDLHEAGYTVQAASIKASLDNLHPGLRTLDNVLGTFLRWATNS</sequence>
<dbReference type="GO" id="GO:0070939">
    <property type="term" value="C:Dsl1/NZR complex"/>
    <property type="evidence" value="ECO:0007669"/>
    <property type="project" value="TreeGrafter"/>
</dbReference>
<dbReference type="PANTHER" id="PTHR15922:SF2">
    <property type="entry name" value="NBAS SUBUNIT OF NRZ TETHERING COMPLEX"/>
    <property type="match status" value="1"/>
</dbReference>
<keyword evidence="3" id="KW-1185">Reference proteome</keyword>
<evidence type="ECO:0000259" key="1">
    <source>
        <dbReference type="Pfam" id="PF22913"/>
    </source>
</evidence>
<dbReference type="InterPro" id="IPR054751">
    <property type="entry name" value="NBAS_C"/>
</dbReference>
<feature type="non-terminal residue" evidence="2">
    <location>
        <position position="1"/>
    </location>
</feature>
<protein>
    <recommendedName>
        <fullName evidence="1">NBAS subunit of NRZ tethering complex C-terminal domain-containing protein</fullName>
    </recommendedName>
</protein>
<evidence type="ECO:0000313" key="2">
    <source>
        <dbReference type="EMBL" id="CAB4019657.1"/>
    </source>
</evidence>
<dbReference type="GO" id="GO:0000149">
    <property type="term" value="F:SNARE binding"/>
    <property type="evidence" value="ECO:0007669"/>
    <property type="project" value="TreeGrafter"/>
</dbReference>
<comment type="caution">
    <text evidence="2">The sequence shown here is derived from an EMBL/GenBank/DDBJ whole genome shotgun (WGS) entry which is preliminary data.</text>
</comment>
<proteinExistence type="predicted"/>
<accession>A0A6S7IPI5</accession>
<dbReference type="AlphaFoldDB" id="A0A6S7IPI5"/>
<dbReference type="Proteomes" id="UP001152795">
    <property type="component" value="Unassembled WGS sequence"/>
</dbReference>
<reference evidence="2" key="1">
    <citation type="submission" date="2020-04" db="EMBL/GenBank/DDBJ databases">
        <authorList>
            <person name="Alioto T."/>
            <person name="Alioto T."/>
            <person name="Gomez Garrido J."/>
        </authorList>
    </citation>
    <scope>NUCLEOTIDE SEQUENCE</scope>
    <source>
        <strain evidence="2">A484AB</strain>
    </source>
</reference>
<evidence type="ECO:0000313" key="3">
    <source>
        <dbReference type="Proteomes" id="UP001152795"/>
    </source>
</evidence>
<feature type="domain" description="NBAS subunit of NRZ tethering complex C-terminal" evidence="1">
    <location>
        <begin position="124"/>
        <end position="255"/>
    </location>
</feature>
<dbReference type="Pfam" id="PF22913">
    <property type="entry name" value="NBAS_11th"/>
    <property type="match status" value="1"/>
</dbReference>
<gene>
    <name evidence="2" type="ORF">PACLA_8A086952</name>
</gene>
<name>A0A6S7IPI5_PARCT</name>
<dbReference type="OrthoDB" id="27490at2759"/>
<dbReference type="EMBL" id="CACRXK020010571">
    <property type="protein sequence ID" value="CAB4019657.1"/>
    <property type="molecule type" value="Genomic_DNA"/>
</dbReference>
<dbReference type="PANTHER" id="PTHR15922">
    <property type="entry name" value="NEUROBLASTOMA-AMPLIFIED SEQUENCE"/>
    <property type="match status" value="1"/>
</dbReference>
<organism evidence="2 3">
    <name type="scientific">Paramuricea clavata</name>
    <name type="common">Red gorgonian</name>
    <name type="synonym">Violescent sea-whip</name>
    <dbReference type="NCBI Taxonomy" id="317549"/>
    <lineage>
        <taxon>Eukaryota</taxon>
        <taxon>Metazoa</taxon>
        <taxon>Cnidaria</taxon>
        <taxon>Anthozoa</taxon>
        <taxon>Octocorallia</taxon>
        <taxon>Malacalcyonacea</taxon>
        <taxon>Plexauridae</taxon>
        <taxon>Paramuricea</taxon>
    </lineage>
</organism>